<evidence type="ECO:0000313" key="3">
    <source>
        <dbReference type="EMBL" id="GCF95137.1"/>
    </source>
</evidence>
<dbReference type="RefSeq" id="WP_146623535.1">
    <property type="nucleotide sequence ID" value="NZ_BJCC01000027.1"/>
</dbReference>
<dbReference type="InterPro" id="IPR001296">
    <property type="entry name" value="Glyco_trans_1"/>
</dbReference>
<dbReference type="AlphaFoldDB" id="A0A4P5PAL3"/>
<dbReference type="PANTHER" id="PTHR12526:SF638">
    <property type="entry name" value="SPORE COAT PROTEIN SA"/>
    <property type="match status" value="1"/>
</dbReference>
<protein>
    <submittedName>
        <fullName evidence="3">Glycosyl transferase</fullName>
    </submittedName>
</protein>
<keyword evidence="3" id="KW-0808">Transferase</keyword>
<name>A0A4P5PAL3_9ENTE</name>
<gene>
    <name evidence="3" type="primary">rfaG_2</name>
    <name evidence="3" type="ORF">NRIC_30280</name>
</gene>
<evidence type="ECO:0000259" key="2">
    <source>
        <dbReference type="Pfam" id="PF13477"/>
    </source>
</evidence>
<comment type="caution">
    <text evidence="3">The sequence shown here is derived from an EMBL/GenBank/DDBJ whole genome shotgun (WGS) entry which is preliminary data.</text>
</comment>
<dbReference type="EMBL" id="BJCC01000027">
    <property type="protein sequence ID" value="GCF95137.1"/>
    <property type="molecule type" value="Genomic_DNA"/>
</dbReference>
<dbReference type="Proteomes" id="UP000290567">
    <property type="component" value="Unassembled WGS sequence"/>
</dbReference>
<accession>A0A4P5PAL3</accession>
<proteinExistence type="predicted"/>
<dbReference type="PANTHER" id="PTHR12526">
    <property type="entry name" value="GLYCOSYLTRANSFERASE"/>
    <property type="match status" value="1"/>
</dbReference>
<dbReference type="GO" id="GO:0016757">
    <property type="term" value="F:glycosyltransferase activity"/>
    <property type="evidence" value="ECO:0007669"/>
    <property type="project" value="InterPro"/>
</dbReference>
<evidence type="ECO:0000313" key="4">
    <source>
        <dbReference type="Proteomes" id="UP000290567"/>
    </source>
</evidence>
<evidence type="ECO:0000259" key="1">
    <source>
        <dbReference type="Pfam" id="PF00534"/>
    </source>
</evidence>
<feature type="domain" description="Glycosyl transferase family 1" evidence="1">
    <location>
        <begin position="185"/>
        <end position="338"/>
    </location>
</feature>
<reference evidence="4" key="1">
    <citation type="submission" date="2019-02" db="EMBL/GenBank/DDBJ databases">
        <title>Draft genome sequence of Enterococcus sp. Gos25-1.</title>
        <authorList>
            <person name="Tanaka N."/>
            <person name="Shiwa Y."/>
            <person name="Fujita N."/>
        </authorList>
    </citation>
    <scope>NUCLEOTIDE SEQUENCE [LARGE SCALE GENOMIC DNA]</scope>
    <source>
        <strain evidence="4">Gos25-1</strain>
    </source>
</reference>
<keyword evidence="4" id="KW-1185">Reference proteome</keyword>
<dbReference type="SUPFAM" id="SSF53756">
    <property type="entry name" value="UDP-Glycosyltransferase/glycogen phosphorylase"/>
    <property type="match status" value="1"/>
</dbReference>
<organism evidence="3 4">
    <name type="scientific">Enterococcus florum</name>
    <dbReference type="NCBI Taxonomy" id="2480627"/>
    <lineage>
        <taxon>Bacteria</taxon>
        <taxon>Bacillati</taxon>
        <taxon>Bacillota</taxon>
        <taxon>Bacilli</taxon>
        <taxon>Lactobacillales</taxon>
        <taxon>Enterococcaceae</taxon>
        <taxon>Enterococcus</taxon>
    </lineage>
</organism>
<feature type="domain" description="Glycosyltransferase subfamily 4-like N-terminal" evidence="2">
    <location>
        <begin position="3"/>
        <end position="147"/>
    </location>
</feature>
<dbReference type="Gene3D" id="3.40.50.2000">
    <property type="entry name" value="Glycogen Phosphorylase B"/>
    <property type="match status" value="2"/>
</dbReference>
<dbReference type="Pfam" id="PF13477">
    <property type="entry name" value="Glyco_trans_4_2"/>
    <property type="match status" value="1"/>
</dbReference>
<dbReference type="Pfam" id="PF00534">
    <property type="entry name" value="Glycos_transf_1"/>
    <property type="match status" value="1"/>
</dbReference>
<dbReference type="InterPro" id="IPR028098">
    <property type="entry name" value="Glyco_trans_4-like_N"/>
</dbReference>
<dbReference type="CDD" id="cd03808">
    <property type="entry name" value="GT4_CapM-like"/>
    <property type="match status" value="1"/>
</dbReference>
<sequence>MGKILILSTGAKYTYQTRKELIRNLVEEGYEIELLCPYGSELDYFHNRGVRLHNIDFDNHGKNPIREFFLIFKLIKLIRKTNPIVILGFTIKMNIYGAFAARILNIPFVANITGLGTGFSTDLKLEKLLVKMYKFSFREVFHVFFQNEANQSYFVNKKILRGSHSVLAGSGINLEEFQLEPIVSKENREILFLSRIMKDKGIEEFLEAANIVKKSRKKCIFNIAGSIDNSYKESIRDHQKNSNVFYLGELDDVRNIIKRADVIVLPSYHEGMSNVLLEAAAMGRPVIASNIPGCKEIVRNGESGYLIPTKDVNALVGAVEKIIKKDTYALELMGKEGRKIVEERFDRKIIIIEYLKIIRTIIDEEDYGEISHGEFSSET</sequence>
<dbReference type="OrthoDB" id="9806653at2"/>